<feature type="transmembrane region" description="Helical" evidence="6">
    <location>
        <begin position="237"/>
        <end position="258"/>
    </location>
</feature>
<dbReference type="PANTHER" id="PTHR33048:SF160">
    <property type="entry name" value="SAT4 FAMILY MEMBRANE PROTEIN"/>
    <property type="match status" value="1"/>
</dbReference>
<keyword evidence="9" id="KW-1185">Reference proteome</keyword>
<dbReference type="Pfam" id="PF20684">
    <property type="entry name" value="Fung_rhodopsin"/>
    <property type="match status" value="1"/>
</dbReference>
<evidence type="ECO:0000259" key="7">
    <source>
        <dbReference type="Pfam" id="PF20684"/>
    </source>
</evidence>
<evidence type="ECO:0000256" key="1">
    <source>
        <dbReference type="ARBA" id="ARBA00004141"/>
    </source>
</evidence>
<organism evidence="8 9">
    <name type="scientific">Letharia columbiana</name>
    <dbReference type="NCBI Taxonomy" id="112416"/>
    <lineage>
        <taxon>Eukaryota</taxon>
        <taxon>Fungi</taxon>
        <taxon>Dikarya</taxon>
        <taxon>Ascomycota</taxon>
        <taxon>Pezizomycotina</taxon>
        <taxon>Lecanoromycetes</taxon>
        <taxon>OSLEUM clade</taxon>
        <taxon>Lecanoromycetidae</taxon>
        <taxon>Lecanorales</taxon>
        <taxon>Lecanorineae</taxon>
        <taxon>Parmeliaceae</taxon>
        <taxon>Letharia</taxon>
    </lineage>
</organism>
<feature type="domain" description="Rhodopsin" evidence="7">
    <location>
        <begin position="62"/>
        <end position="299"/>
    </location>
</feature>
<dbReference type="GO" id="GO:0016020">
    <property type="term" value="C:membrane"/>
    <property type="evidence" value="ECO:0007669"/>
    <property type="project" value="UniProtKB-SubCell"/>
</dbReference>
<feature type="transmembrane region" description="Helical" evidence="6">
    <location>
        <begin position="278"/>
        <end position="299"/>
    </location>
</feature>
<evidence type="ECO:0000313" key="8">
    <source>
        <dbReference type="EMBL" id="KAF6229469.1"/>
    </source>
</evidence>
<feature type="transmembrane region" description="Helical" evidence="6">
    <location>
        <begin position="82"/>
        <end position="99"/>
    </location>
</feature>
<dbReference type="OrthoDB" id="5342292at2759"/>
<keyword evidence="4 6" id="KW-0472">Membrane</keyword>
<evidence type="ECO:0000256" key="3">
    <source>
        <dbReference type="ARBA" id="ARBA00022989"/>
    </source>
</evidence>
<feature type="transmembrane region" description="Helical" evidence="6">
    <location>
        <begin position="200"/>
        <end position="225"/>
    </location>
</feature>
<keyword evidence="2 6" id="KW-0812">Transmembrane</keyword>
<proteinExistence type="inferred from homology"/>
<keyword evidence="3 6" id="KW-1133">Transmembrane helix</keyword>
<evidence type="ECO:0000256" key="4">
    <source>
        <dbReference type="ARBA" id="ARBA00023136"/>
    </source>
</evidence>
<evidence type="ECO:0000313" key="9">
    <source>
        <dbReference type="Proteomes" id="UP000578531"/>
    </source>
</evidence>
<evidence type="ECO:0000256" key="6">
    <source>
        <dbReference type="SAM" id="Phobius"/>
    </source>
</evidence>
<dbReference type="PANTHER" id="PTHR33048">
    <property type="entry name" value="PTH11-LIKE INTEGRAL MEMBRANE PROTEIN (AFU_ORTHOLOGUE AFUA_5G11245)"/>
    <property type="match status" value="1"/>
</dbReference>
<comment type="caution">
    <text evidence="8">The sequence shown here is derived from an EMBL/GenBank/DDBJ whole genome shotgun (WGS) entry which is preliminary data.</text>
</comment>
<dbReference type="RefSeq" id="XP_037159661.1">
    <property type="nucleotide sequence ID" value="XM_037313389.1"/>
</dbReference>
<comment type="subcellular location">
    <subcellularLocation>
        <location evidence="1">Membrane</location>
        <topology evidence="1">Multi-pass membrane protein</topology>
    </subcellularLocation>
</comment>
<gene>
    <name evidence="8" type="ORF">HO173_011509</name>
</gene>
<protein>
    <recommendedName>
        <fullName evidence="7">Rhodopsin domain-containing protein</fullName>
    </recommendedName>
</protein>
<evidence type="ECO:0000256" key="5">
    <source>
        <dbReference type="ARBA" id="ARBA00038359"/>
    </source>
</evidence>
<name>A0A8H6KYZ0_9LECA</name>
<dbReference type="Proteomes" id="UP000578531">
    <property type="component" value="Unassembled WGS sequence"/>
</dbReference>
<feature type="transmembrane region" description="Helical" evidence="6">
    <location>
        <begin position="44"/>
        <end position="70"/>
    </location>
</feature>
<accession>A0A8H6KYZ0</accession>
<evidence type="ECO:0000256" key="2">
    <source>
        <dbReference type="ARBA" id="ARBA00022692"/>
    </source>
</evidence>
<dbReference type="GeneID" id="59293151"/>
<dbReference type="InterPro" id="IPR052337">
    <property type="entry name" value="SAT4-like"/>
</dbReference>
<reference evidence="8 9" key="1">
    <citation type="journal article" date="2020" name="Genomics">
        <title>Complete, high-quality genomes from long-read metagenomic sequencing of two wolf lichen thalli reveals enigmatic genome architecture.</title>
        <authorList>
            <person name="McKenzie S.K."/>
            <person name="Walston R.F."/>
            <person name="Allen J.L."/>
        </authorList>
    </citation>
    <scope>NUCLEOTIDE SEQUENCE [LARGE SCALE GENOMIC DNA]</scope>
    <source>
        <strain evidence="8">WasteWater2</strain>
    </source>
</reference>
<comment type="similarity">
    <text evidence="5">Belongs to the SAT4 family.</text>
</comment>
<dbReference type="InterPro" id="IPR049326">
    <property type="entry name" value="Rhodopsin_dom_fungi"/>
</dbReference>
<dbReference type="EMBL" id="JACCJC010000072">
    <property type="protein sequence ID" value="KAF6229469.1"/>
    <property type="molecule type" value="Genomic_DNA"/>
</dbReference>
<feature type="transmembrane region" description="Helical" evidence="6">
    <location>
        <begin position="127"/>
        <end position="144"/>
    </location>
</feature>
<sequence>MAQSSNATAQAMAAAAEALLQGPGLQPPLGVIPNLTDPPSQVRWVYITLPICLAVSTPFVWIRLCTVFFILKSHGWADYASATAWAFLVGYCTSMYFTAEYGGGVHQWDVPLGRVLEFAKLANTTEILYSPAIFLAKLSILLMYRRLFDTAGTGKTHYLIHILIWANLAFYFPYLFASIFQCVPRARIWNPTLKGGCVNLQAAFIAASAINVVSDFSILLLPLYRISKLKLPTRRKVGVLAIFAVGLFTCIASIMRFVVSFHTGNPDKTYYLQPPALWSAGELASAILCGCMPATAAFVNHVSPKLAHTWSLYLRPSPDGTPRAGGAPRAPLPRSSWRAPRAWNESYLLRSGSDGEGEVGMRQLVSHCSDEGARERVEEHLQWSGWRR</sequence>
<feature type="transmembrane region" description="Helical" evidence="6">
    <location>
        <begin position="156"/>
        <end position="180"/>
    </location>
</feature>
<dbReference type="AlphaFoldDB" id="A0A8H6KYZ0"/>